<keyword evidence="4" id="KW-0963">Cytoplasm</keyword>
<dbReference type="PANTHER" id="PTHR19853:SF1">
    <property type="entry name" value="TBC1 DOMAIN FAMILY MEMBER 31"/>
    <property type="match status" value="1"/>
</dbReference>
<sequence length="809" mass="94211">MRRNRNHFGLERNNLLLKKYVIVMPMEDSSEMFCSSKWKPGRKKHFTMEAFMLNISGREKGSLLQNKTFVPLDGPIFSINNSSNNKTVNFVHAAWNRFGTEIVAGDCHGFVYVFYLEKNRFSLICRLKTCCSFLTFTNDKMQNILVALSDCSIVSLNSESKELINHFDHHTSCVNYISFNKSGDIALSCCKDQAILWYLTTFDIFRVLTLKKDVDIIKVFFLPERDLMVSAFNDNSVFLWNYNSFKCTSQFLCASGKSPLHLKTIDASRDEKLLACAGRSNWFLIWSISENKMLHTVSLPDSISNIKLIQFLPNSNGNHILSVLSSDGMVHIFNVKSMELLFKITGKNGKIISSCNSTCLFQILAITLQGNLELYDVEEFVSNKKIEPKPKQITRIKPLHEDKRLLVKKTLKEKKQAGVKMDKERLQSVIRNFEEYPEKYRFFVWSQMLDLPHNVDAFKVLHQESLKIKPFVKEYSFLNPGVQKTFLRLMAMLVCWNPLIQEIDYYQCVVFPFIKVLHKNTIMCFELLVTLISNWCQNWFFFCPFPPFNILCVIENILAFHDKELMAHFIKHKISAEIYAWSLLKTSFSEVFNKKEWLKLWDNILSNPLSFQLYTVAAFSIVMRDVLLSCKTVKNFKDCYRRHGISVSVLLKKAYQLQQTSANDIDPQELIGTYMPVPKGAYPSFFEMSQMKTDLQTLIRKRIIDHEIHYLKQREDLLDIKSNYLKELQELQILRRKLLLESIELKDAEALESLDRKLRSVQSLIQDNLTNQVGMLKGALGEDMFPTDKMGTEQQYFKFQDYMKKIKSK</sequence>
<dbReference type="EMBL" id="CAXIEN010000064">
    <property type="protein sequence ID" value="CAL1272852.1"/>
    <property type="molecule type" value="Genomic_DNA"/>
</dbReference>
<dbReference type="Gene3D" id="1.10.472.80">
    <property type="entry name" value="Ypt/Rab-GAP domain of gyp1p, domain 3"/>
    <property type="match status" value="1"/>
</dbReference>
<dbReference type="Proteomes" id="UP001497382">
    <property type="component" value="Unassembled WGS sequence"/>
</dbReference>
<dbReference type="InterPro" id="IPR051570">
    <property type="entry name" value="TBC1_cilium_biogenesis"/>
</dbReference>
<evidence type="ECO:0000256" key="10">
    <source>
        <dbReference type="ARBA" id="ARBA00023273"/>
    </source>
</evidence>
<evidence type="ECO:0000256" key="3">
    <source>
        <dbReference type="ARBA" id="ARBA00014199"/>
    </source>
</evidence>
<dbReference type="GO" id="GO:0060271">
    <property type="term" value="P:cilium assembly"/>
    <property type="evidence" value="ECO:0007669"/>
    <property type="project" value="TreeGrafter"/>
</dbReference>
<dbReference type="SUPFAM" id="SSF50978">
    <property type="entry name" value="WD40 repeat-like"/>
    <property type="match status" value="1"/>
</dbReference>
<comment type="subcellular location">
    <subcellularLocation>
        <location evidence="1">Cytoplasm</location>
        <location evidence="1">Cytoskeleton</location>
        <location evidence="1">Cilium basal body</location>
    </subcellularLocation>
    <subcellularLocation>
        <location evidence="2">Cytoplasm</location>
        <location evidence="2">Cytoskeleton</location>
        <location evidence="2">Microtubule organizing center</location>
        <location evidence="2">Centrosome</location>
        <location evidence="2">Centriolar satellite</location>
    </subcellularLocation>
</comment>
<dbReference type="Pfam" id="PF00400">
    <property type="entry name" value="WD40"/>
    <property type="match status" value="1"/>
</dbReference>
<reference evidence="13 14" key="1">
    <citation type="submission" date="2024-04" db="EMBL/GenBank/DDBJ databases">
        <authorList>
            <person name="Rising A."/>
            <person name="Reimegard J."/>
            <person name="Sonavane S."/>
            <person name="Akerstrom W."/>
            <person name="Nylinder S."/>
            <person name="Hedman E."/>
            <person name="Kallberg Y."/>
        </authorList>
    </citation>
    <scope>NUCLEOTIDE SEQUENCE [LARGE SCALE GENOMIC DNA]</scope>
</reference>
<feature type="domain" description="Rab-GAP TBC" evidence="12">
    <location>
        <begin position="435"/>
        <end position="608"/>
    </location>
</feature>
<keyword evidence="10" id="KW-0966">Cell projection</keyword>
<evidence type="ECO:0000313" key="14">
    <source>
        <dbReference type="Proteomes" id="UP001497382"/>
    </source>
</evidence>
<dbReference type="Pfam" id="PF00566">
    <property type="entry name" value="RabGAP-TBC"/>
    <property type="match status" value="1"/>
</dbReference>
<evidence type="ECO:0000256" key="9">
    <source>
        <dbReference type="ARBA" id="ARBA00023212"/>
    </source>
</evidence>
<accession>A0AAV1ZR74</accession>
<dbReference type="InterPro" id="IPR015943">
    <property type="entry name" value="WD40/YVTN_repeat-like_dom_sf"/>
</dbReference>
<dbReference type="InterPro" id="IPR036322">
    <property type="entry name" value="WD40_repeat_dom_sf"/>
</dbReference>
<evidence type="ECO:0000256" key="8">
    <source>
        <dbReference type="ARBA" id="ARBA00023054"/>
    </source>
</evidence>
<dbReference type="SUPFAM" id="SSF47923">
    <property type="entry name" value="Ypt/Rab-GAP domain of gyp1p"/>
    <property type="match status" value="1"/>
</dbReference>
<proteinExistence type="predicted"/>
<dbReference type="GO" id="GO:0034451">
    <property type="term" value="C:centriolar satellite"/>
    <property type="evidence" value="ECO:0007669"/>
    <property type="project" value="UniProtKB-SubCell"/>
</dbReference>
<dbReference type="Gene3D" id="2.130.10.10">
    <property type="entry name" value="YVTN repeat-like/Quinoprotein amine dehydrogenase"/>
    <property type="match status" value="1"/>
</dbReference>
<name>A0AAV1ZR74_9ARAC</name>
<evidence type="ECO:0000259" key="12">
    <source>
        <dbReference type="PROSITE" id="PS50086"/>
    </source>
</evidence>
<evidence type="ECO:0000256" key="5">
    <source>
        <dbReference type="ARBA" id="ARBA00022574"/>
    </source>
</evidence>
<organism evidence="13 14">
    <name type="scientific">Larinioides sclopetarius</name>
    <dbReference type="NCBI Taxonomy" id="280406"/>
    <lineage>
        <taxon>Eukaryota</taxon>
        <taxon>Metazoa</taxon>
        <taxon>Ecdysozoa</taxon>
        <taxon>Arthropoda</taxon>
        <taxon>Chelicerata</taxon>
        <taxon>Arachnida</taxon>
        <taxon>Araneae</taxon>
        <taxon>Araneomorphae</taxon>
        <taxon>Entelegynae</taxon>
        <taxon>Araneoidea</taxon>
        <taxon>Araneidae</taxon>
        <taxon>Larinioides</taxon>
    </lineage>
</organism>
<evidence type="ECO:0000256" key="1">
    <source>
        <dbReference type="ARBA" id="ARBA00004120"/>
    </source>
</evidence>
<evidence type="ECO:0000256" key="4">
    <source>
        <dbReference type="ARBA" id="ARBA00022490"/>
    </source>
</evidence>
<gene>
    <name evidence="13" type="ORF">LARSCL_LOCUS6612</name>
</gene>
<protein>
    <recommendedName>
        <fullName evidence="3">TBC1 domain family member 31</fullName>
    </recommendedName>
</protein>
<dbReference type="InterPro" id="IPR035969">
    <property type="entry name" value="Rab-GAP_TBC_sf"/>
</dbReference>
<dbReference type="AlphaFoldDB" id="A0AAV1ZR74"/>
<keyword evidence="9" id="KW-0206">Cytoskeleton</keyword>
<evidence type="ECO:0000256" key="7">
    <source>
        <dbReference type="ARBA" id="ARBA00022794"/>
    </source>
</evidence>
<evidence type="ECO:0000313" key="13">
    <source>
        <dbReference type="EMBL" id="CAL1272852.1"/>
    </source>
</evidence>
<dbReference type="SMART" id="SM00320">
    <property type="entry name" value="WD40"/>
    <property type="match status" value="4"/>
</dbReference>
<evidence type="ECO:0000256" key="2">
    <source>
        <dbReference type="ARBA" id="ARBA00004607"/>
    </source>
</evidence>
<dbReference type="InterPro" id="IPR000195">
    <property type="entry name" value="Rab-GAP-TBC_dom"/>
</dbReference>
<keyword evidence="14" id="KW-1185">Reference proteome</keyword>
<dbReference type="PROSITE" id="PS50086">
    <property type="entry name" value="TBC_RABGAP"/>
    <property type="match status" value="1"/>
</dbReference>
<evidence type="ECO:0000256" key="11">
    <source>
        <dbReference type="ARBA" id="ARBA00034464"/>
    </source>
</evidence>
<keyword evidence="7" id="KW-0970">Cilium biogenesis/degradation</keyword>
<dbReference type="InterPro" id="IPR001680">
    <property type="entry name" value="WD40_rpt"/>
</dbReference>
<keyword evidence="5" id="KW-0853">WD repeat</keyword>
<keyword evidence="8" id="KW-0175">Coiled coil</keyword>
<dbReference type="PANTHER" id="PTHR19853">
    <property type="entry name" value="WD REPEAT CONTAINING PROTEIN 3 WDR3"/>
    <property type="match status" value="1"/>
</dbReference>
<evidence type="ECO:0000256" key="6">
    <source>
        <dbReference type="ARBA" id="ARBA00022737"/>
    </source>
</evidence>
<comment type="function">
    <text evidence="11">Molecular adapter which is involved in cilium biogenesis. Part of a functional complex including OFD1 a centriolar protein involved in cilium assembly. Could regulate the cAMP-dependent phosphorylation of OFD1, and its subsequent ubiquitination by PJA2 which ultimately leads to its proteasomal degradation.</text>
</comment>
<comment type="caution">
    <text evidence="13">The sequence shown here is derived from an EMBL/GenBank/DDBJ whole genome shotgun (WGS) entry which is preliminary data.</text>
</comment>
<dbReference type="GO" id="GO:0036064">
    <property type="term" value="C:ciliary basal body"/>
    <property type="evidence" value="ECO:0007669"/>
    <property type="project" value="TreeGrafter"/>
</dbReference>
<keyword evidence="6" id="KW-0677">Repeat</keyword>